<organism evidence="1 2">
    <name type="scientific">Thermococcus waiotapuensis</name>
    <dbReference type="NCBI Taxonomy" id="90909"/>
    <lineage>
        <taxon>Archaea</taxon>
        <taxon>Methanobacteriati</taxon>
        <taxon>Methanobacteriota</taxon>
        <taxon>Thermococci</taxon>
        <taxon>Thermococcales</taxon>
        <taxon>Thermococcaceae</taxon>
        <taxon>Thermococcus</taxon>
    </lineage>
</organism>
<sequence length="273" mass="30192">MKVLGVLLLVFTLASMGVYFENVPSREKTVNFRPVYLSNVSLDVRFSNKGQELQVVDFSNVGKVAVESSKPALIVGIPKLPRLESILNVTLSIVPLNVSPEAILIYNERMVLLLSGDLGQFLEWASEVLDKRSGWGLGLYSGNSGVLLGTPVLRVETPPENWSAVGGELYRRRLILKTIVPGKEKVDFYLIPLNGELLDYDPTTTYDPSASNSKGVIVHDRSSFSRNIAGWSVENPEERNVELWAIIGVNSESLKLQYNINGMNGLVEIRIES</sequence>
<keyword evidence="2" id="KW-1185">Reference proteome</keyword>
<accession>A0AAE4NTB0</accession>
<protein>
    <submittedName>
        <fullName evidence="1">Uncharacterized protein</fullName>
    </submittedName>
</protein>
<evidence type="ECO:0000313" key="2">
    <source>
        <dbReference type="Proteomes" id="UP001245683"/>
    </source>
</evidence>
<dbReference type="Proteomes" id="UP001245683">
    <property type="component" value="Unassembled WGS sequence"/>
</dbReference>
<dbReference type="AlphaFoldDB" id="A0AAE4NTB0"/>
<name>A0AAE4NTB0_9EURY</name>
<reference evidence="1 2" key="1">
    <citation type="submission" date="2023-08" db="EMBL/GenBank/DDBJ databases">
        <title>Draft genome sequence of Thermococcus waiotapuensis WT1T, a thermophilic sulphur-dependent archaeon from order Thermococcales.</title>
        <authorList>
            <person name="Manners S.H."/>
            <person name="Carere C.R."/>
            <person name="Dhami M.K."/>
            <person name="Dobson R.C.J."/>
            <person name="Stott M.B."/>
        </authorList>
    </citation>
    <scope>NUCLEOTIDE SEQUENCE [LARGE SCALE GENOMIC DNA]</scope>
    <source>
        <strain evidence="1 2">WT1</strain>
    </source>
</reference>
<gene>
    <name evidence="1" type="ORF">RBI02_05235</name>
</gene>
<dbReference type="EMBL" id="JAVDZE010000002">
    <property type="protein sequence ID" value="MDV3103948.1"/>
    <property type="molecule type" value="Genomic_DNA"/>
</dbReference>
<comment type="caution">
    <text evidence="1">The sequence shown here is derived from an EMBL/GenBank/DDBJ whole genome shotgun (WGS) entry which is preliminary data.</text>
</comment>
<proteinExistence type="predicted"/>
<evidence type="ECO:0000313" key="1">
    <source>
        <dbReference type="EMBL" id="MDV3103948.1"/>
    </source>
</evidence>
<dbReference type="RefSeq" id="WP_315341530.1">
    <property type="nucleotide sequence ID" value="NZ_JAVDZE010000002.1"/>
</dbReference>